<keyword evidence="3" id="KW-0804">Transcription</keyword>
<dbReference type="InterPro" id="IPR010982">
    <property type="entry name" value="Lambda_DNA-bd_dom_sf"/>
</dbReference>
<name>A0A098M8T2_9BACL</name>
<dbReference type="GO" id="GO:0003700">
    <property type="term" value="F:DNA-binding transcription factor activity"/>
    <property type="evidence" value="ECO:0007669"/>
    <property type="project" value="TreeGrafter"/>
</dbReference>
<dbReference type="GO" id="GO:0000976">
    <property type="term" value="F:transcription cis-regulatory region binding"/>
    <property type="evidence" value="ECO:0007669"/>
    <property type="project" value="TreeGrafter"/>
</dbReference>
<comment type="caution">
    <text evidence="5">The sequence shown here is derived from an EMBL/GenBank/DDBJ whole genome shotgun (WGS) entry which is preliminary data.</text>
</comment>
<dbReference type="SUPFAM" id="SSF53822">
    <property type="entry name" value="Periplasmic binding protein-like I"/>
    <property type="match status" value="1"/>
</dbReference>
<dbReference type="SMART" id="SM00354">
    <property type="entry name" value="HTH_LACI"/>
    <property type="match status" value="1"/>
</dbReference>
<sequence length="335" mass="37482">MAARIKDVAQHAGVSTATVSHVINQTRYVSPEVVLKVKQAMDELNYIPNPVARSLRNKKSGIIGLIVPIRNNDNSNHFFMSIANGIESILKSAGYHLLLSNSQENHEEEMRCIKMFNTQNIDGLIIAPTDGTPLYKKEGVSGDYPIVFVDRKPKSEIRLGDCIVSDSSEGTYQGIKALVDKGYKKIGYITSELGLTSVDERMEGYKTALMDSGIKFDESLVWIGEGTQENGYEYTRKLTTEQDVDALFVANNIMGKGVITYIRDAGLRVPDQLGLIVYDDYEWTEVMDPPISVIKQQSFELGRKSAEVMMSRIQHPDKPFEDYRLPAELIVRGSF</sequence>
<dbReference type="PANTHER" id="PTHR30146">
    <property type="entry name" value="LACI-RELATED TRANSCRIPTIONAL REPRESSOR"/>
    <property type="match status" value="1"/>
</dbReference>
<keyword evidence="2" id="KW-0238">DNA-binding</keyword>
<dbReference type="Gene3D" id="3.40.50.2300">
    <property type="match status" value="2"/>
</dbReference>
<evidence type="ECO:0000313" key="5">
    <source>
        <dbReference type="EMBL" id="KGE18965.1"/>
    </source>
</evidence>
<dbReference type="eggNOG" id="COG1609">
    <property type="taxonomic scope" value="Bacteria"/>
</dbReference>
<dbReference type="Gene3D" id="1.10.260.40">
    <property type="entry name" value="lambda repressor-like DNA-binding domains"/>
    <property type="match status" value="1"/>
</dbReference>
<feature type="domain" description="HTH lacI-type" evidence="4">
    <location>
        <begin position="3"/>
        <end position="57"/>
    </location>
</feature>
<accession>A0A098M8T2</accession>
<dbReference type="PANTHER" id="PTHR30146:SF109">
    <property type="entry name" value="HTH-TYPE TRANSCRIPTIONAL REGULATOR GALS"/>
    <property type="match status" value="1"/>
</dbReference>
<dbReference type="CDD" id="cd01392">
    <property type="entry name" value="HTH_LacI"/>
    <property type="match status" value="1"/>
</dbReference>
<evidence type="ECO:0000259" key="4">
    <source>
        <dbReference type="PROSITE" id="PS50932"/>
    </source>
</evidence>
<keyword evidence="6" id="KW-1185">Reference proteome</keyword>
<dbReference type="AlphaFoldDB" id="A0A098M8T2"/>
<dbReference type="InterPro" id="IPR046335">
    <property type="entry name" value="LacI/GalR-like_sensor"/>
</dbReference>
<gene>
    <name evidence="5" type="ORF">PWYN_06085</name>
</gene>
<dbReference type="CDD" id="cd06267">
    <property type="entry name" value="PBP1_LacI_sugar_binding-like"/>
    <property type="match status" value="1"/>
</dbReference>
<dbReference type="OrthoDB" id="9796186at2"/>
<keyword evidence="1" id="KW-0805">Transcription regulation</keyword>
<dbReference type="RefSeq" id="WP_036649431.1">
    <property type="nucleotide sequence ID" value="NZ_JQCR01000002.1"/>
</dbReference>
<proteinExistence type="predicted"/>
<reference evidence="5 6" key="1">
    <citation type="submission" date="2014-08" db="EMBL/GenBank/DDBJ databases">
        <authorList>
            <person name="den Bakker H.C."/>
        </authorList>
    </citation>
    <scope>NUCLEOTIDE SEQUENCE [LARGE SCALE GENOMIC DNA]</scope>
    <source>
        <strain evidence="5 6">DSM 18334</strain>
    </source>
</reference>
<organism evidence="5 6">
    <name type="scientific">Paenibacillus wynnii</name>
    <dbReference type="NCBI Taxonomy" id="268407"/>
    <lineage>
        <taxon>Bacteria</taxon>
        <taxon>Bacillati</taxon>
        <taxon>Bacillota</taxon>
        <taxon>Bacilli</taxon>
        <taxon>Bacillales</taxon>
        <taxon>Paenibacillaceae</taxon>
        <taxon>Paenibacillus</taxon>
    </lineage>
</organism>
<reference evidence="5 6" key="2">
    <citation type="submission" date="2014-10" db="EMBL/GenBank/DDBJ databases">
        <title>Comparative genomics of the Paenibacillus odorifer group.</title>
        <authorList>
            <person name="Tsai Y.-C."/>
            <person name="Martin N."/>
            <person name="Korlach J."/>
            <person name="Wiedmann M."/>
        </authorList>
    </citation>
    <scope>NUCLEOTIDE SEQUENCE [LARGE SCALE GENOMIC DNA]</scope>
    <source>
        <strain evidence="5 6">DSM 18334</strain>
    </source>
</reference>
<dbReference type="PROSITE" id="PS00356">
    <property type="entry name" value="HTH_LACI_1"/>
    <property type="match status" value="1"/>
</dbReference>
<dbReference type="InterPro" id="IPR028082">
    <property type="entry name" value="Peripla_BP_I"/>
</dbReference>
<evidence type="ECO:0000256" key="3">
    <source>
        <dbReference type="ARBA" id="ARBA00023163"/>
    </source>
</evidence>
<dbReference type="Pfam" id="PF13377">
    <property type="entry name" value="Peripla_BP_3"/>
    <property type="match status" value="1"/>
</dbReference>
<dbReference type="Proteomes" id="UP000029734">
    <property type="component" value="Unassembled WGS sequence"/>
</dbReference>
<dbReference type="InterPro" id="IPR000843">
    <property type="entry name" value="HTH_LacI"/>
</dbReference>
<evidence type="ECO:0000313" key="6">
    <source>
        <dbReference type="Proteomes" id="UP000029734"/>
    </source>
</evidence>
<dbReference type="SUPFAM" id="SSF47413">
    <property type="entry name" value="lambda repressor-like DNA-binding domains"/>
    <property type="match status" value="1"/>
</dbReference>
<evidence type="ECO:0000256" key="1">
    <source>
        <dbReference type="ARBA" id="ARBA00023015"/>
    </source>
</evidence>
<dbReference type="PROSITE" id="PS50932">
    <property type="entry name" value="HTH_LACI_2"/>
    <property type="match status" value="1"/>
</dbReference>
<dbReference type="STRING" id="268407.PWYN_06085"/>
<protein>
    <submittedName>
        <fullName evidence="5">LacI family transcriptional regulator</fullName>
    </submittedName>
</protein>
<evidence type="ECO:0000256" key="2">
    <source>
        <dbReference type="ARBA" id="ARBA00023125"/>
    </source>
</evidence>
<dbReference type="EMBL" id="JQCR01000002">
    <property type="protein sequence ID" value="KGE18965.1"/>
    <property type="molecule type" value="Genomic_DNA"/>
</dbReference>
<dbReference type="Pfam" id="PF00356">
    <property type="entry name" value="LacI"/>
    <property type="match status" value="1"/>
</dbReference>
<dbReference type="PRINTS" id="PR00036">
    <property type="entry name" value="HTHLACI"/>
</dbReference>